<proteinExistence type="predicted"/>
<evidence type="ECO:0000313" key="2">
    <source>
        <dbReference type="EMBL" id="OGF99718.1"/>
    </source>
</evidence>
<evidence type="ECO:0000256" key="1">
    <source>
        <dbReference type="SAM" id="MobiDB-lite"/>
    </source>
</evidence>
<name>A0A1F5YHN2_9BACT</name>
<reference evidence="2 3" key="1">
    <citation type="journal article" date="2016" name="Nat. Commun.">
        <title>Thousands of microbial genomes shed light on interconnected biogeochemical processes in an aquifer system.</title>
        <authorList>
            <person name="Anantharaman K."/>
            <person name="Brown C.T."/>
            <person name="Hug L.A."/>
            <person name="Sharon I."/>
            <person name="Castelle C.J."/>
            <person name="Probst A.J."/>
            <person name="Thomas B.C."/>
            <person name="Singh A."/>
            <person name="Wilkins M.J."/>
            <person name="Karaoz U."/>
            <person name="Brodie E.L."/>
            <person name="Williams K.H."/>
            <person name="Hubbard S.S."/>
            <person name="Banfield J.F."/>
        </authorList>
    </citation>
    <scope>NUCLEOTIDE SEQUENCE [LARGE SCALE GENOMIC DNA]</scope>
</reference>
<comment type="caution">
    <text evidence="2">The sequence shown here is derived from an EMBL/GenBank/DDBJ whole genome shotgun (WGS) entry which is preliminary data.</text>
</comment>
<gene>
    <name evidence="2" type="ORF">A2Y99_01980</name>
</gene>
<dbReference type="EMBL" id="MFIY01000043">
    <property type="protein sequence ID" value="OGF99718.1"/>
    <property type="molecule type" value="Genomic_DNA"/>
</dbReference>
<evidence type="ECO:0000313" key="3">
    <source>
        <dbReference type="Proteomes" id="UP000178230"/>
    </source>
</evidence>
<dbReference type="AlphaFoldDB" id="A0A1F5YHN2"/>
<organism evidence="2 3">
    <name type="scientific">Candidatus Gottesmanbacteria bacterium RBG_13_37_7</name>
    <dbReference type="NCBI Taxonomy" id="1798369"/>
    <lineage>
        <taxon>Bacteria</taxon>
        <taxon>Candidatus Gottesmaniibacteriota</taxon>
    </lineage>
</organism>
<sequence>MLVEIKPGTLFEASDYSDHFLVVTGTKTYNPDYFFSNALISQLGEEPLIITPLAGTSSPQNVRLIICNLPPDDCLAGIILGLKRSVISDLPDFSDRLERQTDNYRQSLQDPPKTIEIPD</sequence>
<protein>
    <submittedName>
        <fullName evidence="2">Uncharacterized protein</fullName>
    </submittedName>
</protein>
<accession>A0A1F5YHN2</accession>
<feature type="region of interest" description="Disordered" evidence="1">
    <location>
        <begin position="98"/>
        <end position="119"/>
    </location>
</feature>
<dbReference type="Proteomes" id="UP000178230">
    <property type="component" value="Unassembled WGS sequence"/>
</dbReference>